<dbReference type="Gene3D" id="3.40.50.1820">
    <property type="entry name" value="alpha/beta hydrolase"/>
    <property type="match status" value="1"/>
</dbReference>
<dbReference type="InterPro" id="IPR010941">
    <property type="entry name" value="PhaC_N"/>
</dbReference>
<keyword evidence="6" id="KW-1185">Reference proteome</keyword>
<protein>
    <submittedName>
        <fullName evidence="5">Polyhydroxyalkanoate synthase</fullName>
    </submittedName>
</protein>
<dbReference type="SUPFAM" id="SSF53474">
    <property type="entry name" value="alpha/beta-Hydrolases"/>
    <property type="match status" value="1"/>
</dbReference>
<dbReference type="InterPro" id="IPR022211">
    <property type="entry name" value="PHBC_N"/>
</dbReference>
<sequence length="591" mass="65674">MNMITPQPVAYPAPASLPTLNPLDLKVHAAIARASSSVSPTALLLALIDWSCHLAGSPGKQLELFNLSLEQTHRLTQYLREVTLATPDCPAHECVEPPRRDKRFAANEWHNWPFNLMHQSFLLGQEWWHAATHGVRGVSRHHEDVVAFAARQMLDIFSPGNYLPSNPAVLQRTVESGGANLVRGMLHALEDFERMAAGKPPAGTENFVVGRDVAVTPGKVVLKNRLIELIQYTPTTETVHPEPILIVPAWIMKYYILDLSPHNSLVKYLVDQGHTVFCLSWKNPNAEDADLGMDEYLELGFFAALEAINAIVPDHKVHATGYCLGGTLLAIAAAAMARDNDERLASISLFTAQTDFTEPGELALFIDESEVSLLEAQMRETGYLTAGQMVGAFQLLRSNDLLWSRMVGEYLMGERAPMNDLMAWNADATRMPAHMHSQYLRRLFLNDDLSEGRYPVDGRPVSLSDIDTPIFCVATTQDHVAPWRSVFKLHYLTPTEITFVLTSGGHNAGIVSEPGRPRRHYQVMQRPAGGNFVSHDAWLASAPRHERSWWPEWLDWLNTRSSAPQAVPATGAPDQGYPVLGDAPGEYVRHK</sequence>
<dbReference type="InterPro" id="IPR029058">
    <property type="entry name" value="AB_hydrolase_fold"/>
</dbReference>
<keyword evidence="1" id="KW-0808">Transferase</keyword>
<evidence type="ECO:0000259" key="3">
    <source>
        <dbReference type="Pfam" id="PF07167"/>
    </source>
</evidence>
<dbReference type="GO" id="GO:0042619">
    <property type="term" value="P:poly-hydroxybutyrate biosynthetic process"/>
    <property type="evidence" value="ECO:0007669"/>
    <property type="project" value="InterPro"/>
</dbReference>
<organism evidence="5 6">
    <name type="scientific">Pseudomonas linyingensis</name>
    <dbReference type="NCBI Taxonomy" id="915471"/>
    <lineage>
        <taxon>Bacteria</taxon>
        <taxon>Pseudomonadati</taxon>
        <taxon>Pseudomonadota</taxon>
        <taxon>Gammaproteobacteria</taxon>
        <taxon>Pseudomonadales</taxon>
        <taxon>Pseudomonadaceae</taxon>
        <taxon>Pseudomonas</taxon>
    </lineage>
</organism>
<dbReference type="AlphaFoldDB" id="A0A1H7AXW1"/>
<dbReference type="Proteomes" id="UP000242930">
    <property type="component" value="Unassembled WGS sequence"/>
</dbReference>
<name>A0A1H7AXW1_9PSED</name>
<dbReference type="GO" id="GO:0016746">
    <property type="term" value="F:acyltransferase activity"/>
    <property type="evidence" value="ECO:0007669"/>
    <property type="project" value="UniProtKB-KW"/>
</dbReference>
<dbReference type="STRING" id="915471.SAMN05216201_11378"/>
<dbReference type="RefSeq" id="WP_244517264.1">
    <property type="nucleotide sequence ID" value="NZ_FNZE01000013.1"/>
</dbReference>
<evidence type="ECO:0000256" key="1">
    <source>
        <dbReference type="ARBA" id="ARBA00022679"/>
    </source>
</evidence>
<feature type="domain" description="Poly-beta-hydroxybutyrate polymerase N-terminal" evidence="3">
    <location>
        <begin position="100"/>
        <end position="269"/>
    </location>
</feature>
<dbReference type="InterPro" id="IPR051321">
    <property type="entry name" value="PHA/PHB_synthase"/>
</dbReference>
<gene>
    <name evidence="5" type="ORF">SAMN05216201_11378</name>
</gene>
<reference evidence="6" key="1">
    <citation type="submission" date="2016-10" db="EMBL/GenBank/DDBJ databases">
        <authorList>
            <person name="Varghese N."/>
            <person name="Submissions S."/>
        </authorList>
    </citation>
    <scope>NUCLEOTIDE SEQUENCE [LARGE SCALE GENOMIC DNA]</scope>
    <source>
        <strain evidence="6">LMG 25967</strain>
    </source>
</reference>
<evidence type="ECO:0000313" key="5">
    <source>
        <dbReference type="EMBL" id="SEJ65885.1"/>
    </source>
</evidence>
<dbReference type="PANTHER" id="PTHR36837:SF5">
    <property type="entry name" value="POLY-3-HYDROXYBUTYRATE SYNTHASE"/>
    <property type="match status" value="1"/>
</dbReference>
<keyword evidence="2" id="KW-0012">Acyltransferase</keyword>
<dbReference type="Pfam" id="PF12551">
    <property type="entry name" value="PHBC_N"/>
    <property type="match status" value="1"/>
</dbReference>
<dbReference type="Pfam" id="PF07167">
    <property type="entry name" value="PhaC_N"/>
    <property type="match status" value="1"/>
</dbReference>
<accession>A0A1H7AXW1</accession>
<feature type="domain" description="Poly-beta-hydroxybutyrate polymerase N-terminal" evidence="4">
    <location>
        <begin position="21"/>
        <end position="60"/>
    </location>
</feature>
<dbReference type="PANTHER" id="PTHR36837">
    <property type="entry name" value="POLY(3-HYDROXYALKANOATE) POLYMERASE SUBUNIT PHAC"/>
    <property type="match status" value="1"/>
</dbReference>
<proteinExistence type="predicted"/>
<evidence type="ECO:0000259" key="4">
    <source>
        <dbReference type="Pfam" id="PF12551"/>
    </source>
</evidence>
<dbReference type="EMBL" id="FNZE01000013">
    <property type="protein sequence ID" value="SEJ65885.1"/>
    <property type="molecule type" value="Genomic_DNA"/>
</dbReference>
<evidence type="ECO:0000256" key="2">
    <source>
        <dbReference type="ARBA" id="ARBA00023315"/>
    </source>
</evidence>
<evidence type="ECO:0000313" key="6">
    <source>
        <dbReference type="Proteomes" id="UP000242930"/>
    </source>
</evidence>